<evidence type="ECO:0000313" key="3">
    <source>
        <dbReference type="EMBL" id="CEM11697.1"/>
    </source>
</evidence>
<evidence type="ECO:0008006" key="4">
    <source>
        <dbReference type="Google" id="ProtNLM"/>
    </source>
</evidence>
<dbReference type="GO" id="GO:0006801">
    <property type="term" value="P:superoxide metabolic process"/>
    <property type="evidence" value="ECO:0007669"/>
    <property type="project" value="InterPro"/>
</dbReference>
<protein>
    <recommendedName>
        <fullName evidence="4">Superoxide dismutase copper/zinc binding domain-containing protein</fullName>
    </recommendedName>
</protein>
<dbReference type="AlphaFoldDB" id="A0A0G4FES4"/>
<keyword evidence="2" id="KW-0732">Signal</keyword>
<dbReference type="InterPro" id="IPR036423">
    <property type="entry name" value="SOD-like_Cu/Zn_dom_sf"/>
</dbReference>
<sequence>MKTALVLALFGTAAASNRKYTKGGKGTKYVAQFDEPEVTGHFNMWLDDDSLSYAFQIEVDQSAFSTCSKLFTTGGLSYHIHSIWENIDDASSLDCGSDNTAGHWDPLYACGPASSQLKLEDDSVNTECVNYVDGDSVMDVSDKYMPMQGDEDSAEAGDLSAVNGKVFSNQVGVFSAYHTNTYPTGLTLKDVNQQYLADLEVPTQPAWASVVFHCGEGGARLFCAKLDLKEKKREKRGGKGGLFGGDFGFGKLGEGLKIEEFGKGFENLGKFSFGTEKDSADKDSDKDE</sequence>
<evidence type="ECO:0000256" key="1">
    <source>
        <dbReference type="SAM" id="MobiDB-lite"/>
    </source>
</evidence>
<proteinExistence type="predicted"/>
<feature type="compositionally biased region" description="Basic and acidic residues" evidence="1">
    <location>
        <begin position="275"/>
        <end position="288"/>
    </location>
</feature>
<reference evidence="3" key="1">
    <citation type="submission" date="2014-11" db="EMBL/GenBank/DDBJ databases">
        <authorList>
            <person name="Otto D Thomas"/>
            <person name="Naeem Raeece"/>
        </authorList>
    </citation>
    <scope>NUCLEOTIDE SEQUENCE</scope>
</reference>
<gene>
    <name evidence="3" type="ORF">Cvel_3263</name>
</gene>
<organism evidence="3">
    <name type="scientific">Chromera velia CCMP2878</name>
    <dbReference type="NCBI Taxonomy" id="1169474"/>
    <lineage>
        <taxon>Eukaryota</taxon>
        <taxon>Sar</taxon>
        <taxon>Alveolata</taxon>
        <taxon>Colpodellida</taxon>
        <taxon>Chromeraceae</taxon>
        <taxon>Chromera</taxon>
    </lineage>
</organism>
<dbReference type="Gene3D" id="2.60.40.200">
    <property type="entry name" value="Superoxide dismutase, copper/zinc binding domain"/>
    <property type="match status" value="1"/>
</dbReference>
<dbReference type="GO" id="GO:0046872">
    <property type="term" value="F:metal ion binding"/>
    <property type="evidence" value="ECO:0007669"/>
    <property type="project" value="InterPro"/>
</dbReference>
<dbReference type="EMBL" id="CDMZ01000319">
    <property type="protein sequence ID" value="CEM11697.1"/>
    <property type="molecule type" value="Genomic_DNA"/>
</dbReference>
<dbReference type="VEuPathDB" id="CryptoDB:Cvel_3263"/>
<accession>A0A0G4FES4</accession>
<evidence type="ECO:0000256" key="2">
    <source>
        <dbReference type="SAM" id="SignalP"/>
    </source>
</evidence>
<name>A0A0G4FES4_9ALVE</name>
<feature type="chain" id="PRO_5012904251" description="Superoxide dismutase copper/zinc binding domain-containing protein" evidence="2">
    <location>
        <begin position="16"/>
        <end position="288"/>
    </location>
</feature>
<feature type="region of interest" description="Disordered" evidence="1">
    <location>
        <begin position="268"/>
        <end position="288"/>
    </location>
</feature>
<feature type="signal peptide" evidence="2">
    <location>
        <begin position="1"/>
        <end position="15"/>
    </location>
</feature>